<organism evidence="2 3">
    <name type="scientific">Dipteronia sinensis</name>
    <dbReference type="NCBI Taxonomy" id="43782"/>
    <lineage>
        <taxon>Eukaryota</taxon>
        <taxon>Viridiplantae</taxon>
        <taxon>Streptophyta</taxon>
        <taxon>Embryophyta</taxon>
        <taxon>Tracheophyta</taxon>
        <taxon>Spermatophyta</taxon>
        <taxon>Magnoliopsida</taxon>
        <taxon>eudicotyledons</taxon>
        <taxon>Gunneridae</taxon>
        <taxon>Pentapetalae</taxon>
        <taxon>rosids</taxon>
        <taxon>malvids</taxon>
        <taxon>Sapindales</taxon>
        <taxon>Sapindaceae</taxon>
        <taxon>Hippocastanoideae</taxon>
        <taxon>Acereae</taxon>
        <taxon>Dipteronia</taxon>
    </lineage>
</organism>
<proteinExistence type="predicted"/>
<dbReference type="EMBL" id="JANJYJ010000010">
    <property type="protein sequence ID" value="KAK3183107.1"/>
    <property type="molecule type" value="Genomic_DNA"/>
</dbReference>
<dbReference type="Proteomes" id="UP001281410">
    <property type="component" value="Unassembled WGS sequence"/>
</dbReference>
<feature type="region of interest" description="Disordered" evidence="1">
    <location>
        <begin position="81"/>
        <end position="106"/>
    </location>
</feature>
<dbReference type="AlphaFoldDB" id="A0AAE0DR95"/>
<gene>
    <name evidence="2" type="ORF">Dsin_030393</name>
</gene>
<evidence type="ECO:0000313" key="2">
    <source>
        <dbReference type="EMBL" id="KAK3183107.1"/>
    </source>
</evidence>
<keyword evidence="3" id="KW-1185">Reference proteome</keyword>
<name>A0AAE0DR95_9ROSI</name>
<protein>
    <submittedName>
        <fullName evidence="2">Uncharacterized protein</fullName>
    </submittedName>
</protein>
<comment type="caution">
    <text evidence="2">The sequence shown here is derived from an EMBL/GenBank/DDBJ whole genome shotgun (WGS) entry which is preliminary data.</text>
</comment>
<sequence length="171" mass="19564">MWRFSTNHPRKLHVAFLHEPSREEPYIAKVGVVQKDTLLNKAPTVVTLNLGQSEPMNRSCYVDFMNELRYVPMWLIENSHKKTKASKNASPSTSSPSTQDSINLGDNEVGDIFVGLERPMERKASKEGVRNEKGKRIVDMSAASTLKFEEYVEDIKGRNKKRQEEKDRLQA</sequence>
<reference evidence="2" key="1">
    <citation type="journal article" date="2023" name="Plant J.">
        <title>Genome sequences and population genomics provide insights into the demographic history, inbreeding, and mutation load of two 'living fossil' tree species of Dipteronia.</title>
        <authorList>
            <person name="Feng Y."/>
            <person name="Comes H.P."/>
            <person name="Chen J."/>
            <person name="Zhu S."/>
            <person name="Lu R."/>
            <person name="Zhang X."/>
            <person name="Li P."/>
            <person name="Qiu J."/>
            <person name="Olsen K.M."/>
            <person name="Qiu Y."/>
        </authorList>
    </citation>
    <scope>NUCLEOTIDE SEQUENCE</scope>
    <source>
        <strain evidence="2">NBL</strain>
    </source>
</reference>
<accession>A0AAE0DR95</accession>
<evidence type="ECO:0000313" key="3">
    <source>
        <dbReference type="Proteomes" id="UP001281410"/>
    </source>
</evidence>
<evidence type="ECO:0000256" key="1">
    <source>
        <dbReference type="SAM" id="MobiDB-lite"/>
    </source>
</evidence>
<feature type="compositionally biased region" description="Low complexity" evidence="1">
    <location>
        <begin position="86"/>
        <end position="98"/>
    </location>
</feature>